<dbReference type="GO" id="GO:0016891">
    <property type="term" value="F:RNA endonuclease activity producing 5'-phosphomonoesters, hydrolytic mechanism"/>
    <property type="evidence" value="ECO:0007669"/>
    <property type="project" value="TreeGrafter"/>
</dbReference>
<dbReference type="OrthoDB" id="5294698at2"/>
<keyword evidence="9" id="KW-0540">Nuclease</keyword>
<dbReference type="KEGG" id="pox:MB84_28110"/>
<evidence type="ECO:0000256" key="6">
    <source>
        <dbReference type="ARBA" id="ARBA00023098"/>
    </source>
</evidence>
<evidence type="ECO:0000256" key="4">
    <source>
        <dbReference type="ARBA" id="ARBA00022801"/>
    </source>
</evidence>
<dbReference type="GO" id="GO:0004630">
    <property type="term" value="F:phospholipase D activity"/>
    <property type="evidence" value="ECO:0007669"/>
    <property type="project" value="UniProtKB-EC"/>
</dbReference>
<evidence type="ECO:0000256" key="1">
    <source>
        <dbReference type="ARBA" id="ARBA00000798"/>
    </source>
</evidence>
<feature type="chain" id="PRO_5008211254" description="phospholipase D" evidence="7">
    <location>
        <begin position="20"/>
        <end position="203"/>
    </location>
</feature>
<reference evidence="9" key="1">
    <citation type="submission" date="2016-06" db="EMBL/GenBank/DDBJ databases">
        <title>Pandoraea oxalativorans DSM 23570 Genome Sequencing.</title>
        <authorList>
            <person name="Ee R."/>
            <person name="Lim Y.-L."/>
            <person name="Yong D."/>
            <person name="Yin W.-F."/>
            <person name="Chan K.-G."/>
        </authorList>
    </citation>
    <scope>NUCLEOTIDE SEQUENCE</scope>
    <source>
        <strain evidence="9">DSM 23570</strain>
        <plasmid evidence="9">pPO70-1</plasmid>
    </source>
</reference>
<keyword evidence="7" id="KW-0732">Signal</keyword>
<keyword evidence="5" id="KW-0442">Lipid degradation</keyword>
<gene>
    <name evidence="9" type="ORF">MB84_28110</name>
</gene>
<keyword evidence="10" id="KW-1185">Reference proteome</keyword>
<dbReference type="EMBL" id="CP011518">
    <property type="protein sequence ID" value="AKK24914.2"/>
    <property type="molecule type" value="Genomic_DNA"/>
</dbReference>
<geneLocation type="plasmid" evidence="9 10">
    <name>pPO70-1</name>
</geneLocation>
<feature type="signal peptide" evidence="7">
    <location>
        <begin position="1"/>
        <end position="19"/>
    </location>
</feature>
<evidence type="ECO:0000256" key="5">
    <source>
        <dbReference type="ARBA" id="ARBA00022963"/>
    </source>
</evidence>
<dbReference type="EC" id="3.1.4.4" evidence="3"/>
<dbReference type="Gene3D" id="3.30.870.10">
    <property type="entry name" value="Endonuclease Chain A"/>
    <property type="match status" value="1"/>
</dbReference>
<evidence type="ECO:0000259" key="8">
    <source>
        <dbReference type="PROSITE" id="PS50035"/>
    </source>
</evidence>
<evidence type="ECO:0000256" key="2">
    <source>
        <dbReference type="ARBA" id="ARBA00008664"/>
    </source>
</evidence>
<feature type="domain" description="PLD phosphodiesterase" evidence="8">
    <location>
        <begin position="137"/>
        <end position="164"/>
    </location>
</feature>
<comment type="similarity">
    <text evidence="2">Belongs to the phospholipase D family.</text>
</comment>
<evidence type="ECO:0000256" key="7">
    <source>
        <dbReference type="SAM" id="SignalP"/>
    </source>
</evidence>
<dbReference type="SUPFAM" id="SSF56024">
    <property type="entry name" value="Phospholipase D/nuclease"/>
    <property type="match status" value="1"/>
</dbReference>
<dbReference type="InterPro" id="IPR025202">
    <property type="entry name" value="PLD-like_dom"/>
</dbReference>
<accession>A0A0G3ICK6</accession>
<sequence length="203" mass="21645">MRRSIVCAAWLAFAFVTEAHGLTFDGLAGGYNTASAEPGSAARAPTAEAARVAEVAFSPEAGGEALVLKAMGAATTSIRLAGYLFTSPPVVRALLDAKRRGVDVAVIVDDKGTRSTASRQALNLLVNAGVATRTVSVYAVHHDKYVVIDGLHVETGSFNFTVGAAKRNSENVLVLWNYPVLAAQYLAHWQSRWEQGRPYRPSD</sequence>
<name>A0A0G3ICK6_9BURK</name>
<keyword evidence="6" id="KW-0443">Lipid metabolism</keyword>
<dbReference type="PANTHER" id="PTHR43856:SF1">
    <property type="entry name" value="MITOCHONDRIAL CARDIOLIPIN HYDROLASE"/>
    <property type="match status" value="1"/>
</dbReference>
<dbReference type="SMART" id="SM00155">
    <property type="entry name" value="PLDc"/>
    <property type="match status" value="1"/>
</dbReference>
<dbReference type="Pfam" id="PF13091">
    <property type="entry name" value="PLDc_2"/>
    <property type="match status" value="1"/>
</dbReference>
<proteinExistence type="inferred from homology"/>
<evidence type="ECO:0000313" key="10">
    <source>
        <dbReference type="Proteomes" id="UP000035050"/>
    </source>
</evidence>
<dbReference type="PANTHER" id="PTHR43856">
    <property type="entry name" value="CARDIOLIPIN HYDROLASE"/>
    <property type="match status" value="1"/>
</dbReference>
<evidence type="ECO:0000256" key="3">
    <source>
        <dbReference type="ARBA" id="ARBA00012027"/>
    </source>
</evidence>
<keyword evidence="9" id="KW-0614">Plasmid</keyword>
<dbReference type="CDD" id="cd09170">
    <property type="entry name" value="PLDc_Nuc"/>
    <property type="match status" value="1"/>
</dbReference>
<dbReference type="PROSITE" id="PS50035">
    <property type="entry name" value="PLD"/>
    <property type="match status" value="1"/>
</dbReference>
<dbReference type="GO" id="GO:0016042">
    <property type="term" value="P:lipid catabolic process"/>
    <property type="evidence" value="ECO:0007669"/>
    <property type="project" value="UniProtKB-KW"/>
</dbReference>
<dbReference type="AlphaFoldDB" id="A0A0G3ICK6"/>
<keyword evidence="4" id="KW-0378">Hydrolase</keyword>
<comment type="catalytic activity">
    <reaction evidence="1">
        <text>a 1,2-diacyl-sn-glycero-3-phosphocholine + H2O = a 1,2-diacyl-sn-glycero-3-phosphate + choline + H(+)</text>
        <dbReference type="Rhea" id="RHEA:14445"/>
        <dbReference type="ChEBI" id="CHEBI:15354"/>
        <dbReference type="ChEBI" id="CHEBI:15377"/>
        <dbReference type="ChEBI" id="CHEBI:15378"/>
        <dbReference type="ChEBI" id="CHEBI:57643"/>
        <dbReference type="ChEBI" id="CHEBI:58608"/>
        <dbReference type="EC" id="3.1.4.4"/>
    </reaction>
</comment>
<keyword evidence="9" id="KW-0255">Endonuclease</keyword>
<organism evidence="9 10">
    <name type="scientific">Pandoraea oxalativorans</name>
    <dbReference type="NCBI Taxonomy" id="573737"/>
    <lineage>
        <taxon>Bacteria</taxon>
        <taxon>Pseudomonadati</taxon>
        <taxon>Pseudomonadota</taxon>
        <taxon>Betaproteobacteria</taxon>
        <taxon>Burkholderiales</taxon>
        <taxon>Burkholderiaceae</taxon>
        <taxon>Pandoraea</taxon>
    </lineage>
</organism>
<dbReference type="InterPro" id="IPR001736">
    <property type="entry name" value="PLipase_D/transphosphatidylase"/>
</dbReference>
<evidence type="ECO:0000313" key="9">
    <source>
        <dbReference type="EMBL" id="AKK24914.2"/>
    </source>
</evidence>
<dbReference type="GO" id="GO:0006793">
    <property type="term" value="P:phosphorus metabolic process"/>
    <property type="evidence" value="ECO:0007669"/>
    <property type="project" value="UniProtKB-ARBA"/>
</dbReference>
<dbReference type="InterPro" id="IPR051406">
    <property type="entry name" value="PLD_domain"/>
</dbReference>
<dbReference type="Proteomes" id="UP000035050">
    <property type="component" value="Plasmid pPO70-1"/>
</dbReference>
<protein>
    <recommendedName>
        <fullName evidence="3">phospholipase D</fullName>
        <ecNumber evidence="3">3.1.4.4</ecNumber>
    </recommendedName>
</protein>